<evidence type="ECO:0000256" key="3">
    <source>
        <dbReference type="PROSITE-ProRule" id="PRU00283"/>
    </source>
</evidence>
<comment type="similarity">
    <text evidence="3">Belongs to the TRAFAC class myosin-kinesin ATPase superfamily. Kinesin family.</text>
</comment>
<keyword evidence="2 3" id="KW-0067">ATP-binding</keyword>
<organism evidence="6">
    <name type="scientific">Absidia glauca</name>
    <name type="common">Pin mould</name>
    <dbReference type="NCBI Taxonomy" id="4829"/>
    <lineage>
        <taxon>Eukaryota</taxon>
        <taxon>Fungi</taxon>
        <taxon>Fungi incertae sedis</taxon>
        <taxon>Mucoromycota</taxon>
        <taxon>Mucoromycotina</taxon>
        <taxon>Mucoromycetes</taxon>
        <taxon>Mucorales</taxon>
        <taxon>Cunninghamellaceae</taxon>
        <taxon>Absidia</taxon>
    </lineage>
</organism>
<dbReference type="PANTHER" id="PTHR47969:SF9">
    <property type="entry name" value="KINESIN-LIKE PROTEIN"/>
    <property type="match status" value="1"/>
</dbReference>
<dbReference type="SUPFAM" id="SSF52540">
    <property type="entry name" value="P-loop containing nucleoside triphosphate hydrolases"/>
    <property type="match status" value="1"/>
</dbReference>
<feature type="region of interest" description="Disordered" evidence="4">
    <location>
        <begin position="934"/>
        <end position="956"/>
    </location>
</feature>
<dbReference type="GO" id="GO:0007052">
    <property type="term" value="P:mitotic spindle organization"/>
    <property type="evidence" value="ECO:0007669"/>
    <property type="project" value="TreeGrafter"/>
</dbReference>
<evidence type="ECO:0000256" key="2">
    <source>
        <dbReference type="ARBA" id="ARBA00022840"/>
    </source>
</evidence>
<keyword evidence="3" id="KW-0505">Motor protein</keyword>
<dbReference type="EMBL" id="LT554138">
    <property type="protein sequence ID" value="SAM03437.1"/>
    <property type="molecule type" value="Genomic_DNA"/>
</dbReference>
<dbReference type="InterPro" id="IPR036961">
    <property type="entry name" value="Kinesin_motor_dom_sf"/>
</dbReference>
<keyword evidence="1 3" id="KW-0547">Nucleotide-binding</keyword>
<evidence type="ECO:0000256" key="4">
    <source>
        <dbReference type="SAM" id="MobiDB-lite"/>
    </source>
</evidence>
<gene>
    <name evidence="6" type="primary">ABSGL_09266.1 scaffold 10881</name>
</gene>
<dbReference type="Gene3D" id="3.40.850.10">
    <property type="entry name" value="Kinesin motor domain"/>
    <property type="match status" value="1"/>
</dbReference>
<evidence type="ECO:0000259" key="5">
    <source>
        <dbReference type="PROSITE" id="PS50067"/>
    </source>
</evidence>
<dbReference type="STRING" id="4829.A0A168Q391"/>
<proteinExistence type="inferred from homology"/>
<dbReference type="InterPro" id="IPR027640">
    <property type="entry name" value="Kinesin-like_fam"/>
</dbReference>
<dbReference type="GO" id="GO:0051231">
    <property type="term" value="P:spindle elongation"/>
    <property type="evidence" value="ECO:0007669"/>
    <property type="project" value="TreeGrafter"/>
</dbReference>
<keyword evidence="7" id="KW-1185">Reference proteome</keyword>
<dbReference type="GO" id="GO:0005524">
    <property type="term" value="F:ATP binding"/>
    <property type="evidence" value="ECO:0007669"/>
    <property type="project" value="UniProtKB-UniRule"/>
</dbReference>
<feature type="domain" description="Kinesin motor" evidence="5">
    <location>
        <begin position="639"/>
        <end position="901"/>
    </location>
</feature>
<dbReference type="Proteomes" id="UP000078561">
    <property type="component" value="Unassembled WGS sequence"/>
</dbReference>
<evidence type="ECO:0000256" key="1">
    <source>
        <dbReference type="ARBA" id="ARBA00022741"/>
    </source>
</evidence>
<evidence type="ECO:0000313" key="6">
    <source>
        <dbReference type="EMBL" id="SAM03437.1"/>
    </source>
</evidence>
<dbReference type="CDD" id="cd00106">
    <property type="entry name" value="KISc"/>
    <property type="match status" value="1"/>
</dbReference>
<dbReference type="PRINTS" id="PR00380">
    <property type="entry name" value="KINESINHEAVY"/>
</dbReference>
<dbReference type="GO" id="GO:0005875">
    <property type="term" value="C:microtubule associated complex"/>
    <property type="evidence" value="ECO:0007669"/>
    <property type="project" value="TreeGrafter"/>
</dbReference>
<dbReference type="AlphaFoldDB" id="A0A168Q391"/>
<dbReference type="GO" id="GO:0008017">
    <property type="term" value="F:microtubule binding"/>
    <property type="evidence" value="ECO:0007669"/>
    <property type="project" value="InterPro"/>
</dbReference>
<protein>
    <recommendedName>
        <fullName evidence="5">Kinesin motor domain-containing protein</fullName>
    </recommendedName>
</protein>
<sequence>MGDKERPGKKAIRLPSVLFTKWKTEVVDKHSSLLSQHSDKPLVVTLTGLFDGQDQPWEKQSSLLKQTVKLLKSGGNDQQQLVKDVVEPMAALGYFYASENNTRRLFIPLLELASRYLGTNGVLASVYTDYLDADLDDAHKALTIYMTLEFDLGRQLIANTYERTLHYLVENATQQQQCLETTNDGDQVVLNLHYLIKTTMSLLTRSEATEPMLGQVLHSATTGEDHYVALLGDLTRLLLDVTTHPDLYGKDCCQVASMALGAVINLGKDDSFVRDWILGWFFLDFSTTASAHMATLFGMTSPLEAFAGNAGWQGKDAPMLFIIRGMISTVRKQVLFLPCDTDLAISALMESYGSVHNLHELYFAGAEYFCMMDNGDSLGKVIAFDAMATWLLELKNRMLAKDQENDNAYEASKILTNANADRLIHYVWNYWDDPVDALQHRVRSIFELLLSILDIKAAHYNEEEEHRTYLFNLLKNLLLMDWHRKVKYALMTMLVAKLGTDAYFKLEPEVVWKCLRAMDSLSLSSQIGGFVLELLNRRILETASDCKPSKGQHIKLIAKDDESKVLIDRWIALWAIPMLRCLTSSSDILRQNASGFILQPLFKTNVDSVWYLLDILNNDQHPAWETLDRRHRLHAFISVRPLIDRVFDGYDATIFAYGVTGSGKTFTMEGIKQEPGIIPNVVDLLFARKLVCPAIQITMSYMQILKETVYDMLVPKHKNKPLDIREDSDRNIFVANLTERQIETYDDFQKLFYAANKGRSTARTDLNATSSRSHAILTFKVKTSHHGLSETGQQQDFMTTGKINLIDLAGSEDNRRSGNGKLRMVESTAINKSLFVLGQVVEALNSGSIRVPYRDSKMTRILQSSLGGNALAMMIVNLAPGYSLINDTVNTLNFAHRTRILRNTPKVNVRRSIRSPVPNTRRWGIVQPATKAIHQNTQQNRPPPRGVQPAHSSKKLCGQHPSIVTHSNKRPSFISASTTPTLKKSRYTISSKPPIKYTNSRSSTWIPPSLSPTTCLARTKNQYYTNPESPSIVDIGRSPKGTPLTRTTSATAVSPSLSSLPLPPPLQQRLAHPYTGHNVDEETITITRTKLNKMREKWMLLGKQELLSTSGIDPIEANVAYEFGGGPSMH</sequence>
<name>A0A168Q391_ABSGL</name>
<dbReference type="InterPro" id="IPR019821">
    <property type="entry name" value="Kinesin_motor_CS"/>
</dbReference>
<dbReference type="GO" id="GO:0003777">
    <property type="term" value="F:microtubule motor activity"/>
    <property type="evidence" value="ECO:0007669"/>
    <property type="project" value="InterPro"/>
</dbReference>
<feature type="binding site" evidence="3">
    <location>
        <begin position="658"/>
        <end position="665"/>
    </location>
    <ligand>
        <name>ATP</name>
        <dbReference type="ChEBI" id="CHEBI:30616"/>
    </ligand>
</feature>
<dbReference type="PROSITE" id="PS50067">
    <property type="entry name" value="KINESIN_MOTOR_2"/>
    <property type="match status" value="1"/>
</dbReference>
<dbReference type="InParanoid" id="A0A168Q391"/>
<dbReference type="PANTHER" id="PTHR47969">
    <property type="entry name" value="CHROMOSOME-ASSOCIATED KINESIN KIF4A-RELATED"/>
    <property type="match status" value="1"/>
</dbReference>
<dbReference type="InterPro" id="IPR027417">
    <property type="entry name" value="P-loop_NTPase"/>
</dbReference>
<dbReference type="GO" id="GO:0007018">
    <property type="term" value="P:microtubule-based movement"/>
    <property type="evidence" value="ECO:0007669"/>
    <property type="project" value="InterPro"/>
</dbReference>
<reference evidence="6" key="1">
    <citation type="submission" date="2016-04" db="EMBL/GenBank/DDBJ databases">
        <authorList>
            <person name="Evans L.H."/>
            <person name="Alamgir A."/>
            <person name="Owens N."/>
            <person name="Weber N.D."/>
            <person name="Virtaneva K."/>
            <person name="Barbian K."/>
            <person name="Babar A."/>
            <person name="Rosenke K."/>
        </authorList>
    </citation>
    <scope>NUCLEOTIDE SEQUENCE [LARGE SCALE GENOMIC DNA]</scope>
    <source>
        <strain evidence="6">CBS 101.48</strain>
    </source>
</reference>
<dbReference type="Pfam" id="PF00225">
    <property type="entry name" value="Kinesin"/>
    <property type="match status" value="1"/>
</dbReference>
<accession>A0A168Q391</accession>
<evidence type="ECO:0000313" key="7">
    <source>
        <dbReference type="Proteomes" id="UP000078561"/>
    </source>
</evidence>
<dbReference type="PROSITE" id="PS00411">
    <property type="entry name" value="KINESIN_MOTOR_1"/>
    <property type="match status" value="1"/>
</dbReference>
<dbReference type="InterPro" id="IPR001752">
    <property type="entry name" value="Kinesin_motor_dom"/>
</dbReference>
<dbReference type="OrthoDB" id="3176171at2759"/>
<dbReference type="SMART" id="SM00129">
    <property type="entry name" value="KISc"/>
    <property type="match status" value="1"/>
</dbReference>